<dbReference type="NCBIfam" id="TIGR01494">
    <property type="entry name" value="ATPase_P-type"/>
    <property type="match status" value="1"/>
</dbReference>
<dbReference type="PROSITE" id="PS00154">
    <property type="entry name" value="ATPASE_E1_E2"/>
    <property type="match status" value="1"/>
</dbReference>
<evidence type="ECO:0000256" key="9">
    <source>
        <dbReference type="ARBA" id="ARBA00022967"/>
    </source>
</evidence>
<evidence type="ECO:0000256" key="7">
    <source>
        <dbReference type="ARBA" id="ARBA00022840"/>
    </source>
</evidence>
<dbReference type="RefSeq" id="XP_031582663.1">
    <property type="nucleotide sequence ID" value="XM_031726803.2"/>
</dbReference>
<dbReference type="InterPro" id="IPR036412">
    <property type="entry name" value="HAD-like_sf"/>
</dbReference>
<feature type="region of interest" description="Disordered" evidence="17">
    <location>
        <begin position="1107"/>
        <end position="1126"/>
    </location>
</feature>
<keyword evidence="11 16" id="KW-0472">Membrane</keyword>
<feature type="binding site" evidence="14">
    <location>
        <position position="680"/>
    </location>
    <ligand>
        <name>ATP</name>
        <dbReference type="ChEBI" id="CHEBI:30616"/>
    </ligand>
</feature>
<evidence type="ECO:0000313" key="20">
    <source>
        <dbReference type="Ensembl" id="ENSOABP00000036066.2"/>
    </source>
</evidence>
<evidence type="ECO:0000256" key="10">
    <source>
        <dbReference type="ARBA" id="ARBA00022989"/>
    </source>
</evidence>
<reference evidence="20" key="1">
    <citation type="submission" date="2025-08" db="UniProtKB">
        <authorList>
            <consortium name="Ensembl"/>
        </authorList>
    </citation>
    <scope>IDENTIFICATION</scope>
</reference>
<evidence type="ECO:0000256" key="14">
    <source>
        <dbReference type="PIRSR" id="PIRSR606539-2"/>
    </source>
</evidence>
<feature type="binding site" evidence="14">
    <location>
        <position position="681"/>
    </location>
    <ligand>
        <name>ATP</name>
        <dbReference type="ChEBI" id="CHEBI:30616"/>
    </ligand>
</feature>
<dbReference type="GO" id="GO:0007030">
    <property type="term" value="P:Golgi organization"/>
    <property type="evidence" value="ECO:0007669"/>
    <property type="project" value="TreeGrafter"/>
</dbReference>
<dbReference type="InterPro" id="IPR001757">
    <property type="entry name" value="P_typ_ATPase"/>
</dbReference>
<feature type="binding site" evidence="14">
    <location>
        <position position="501"/>
    </location>
    <ligand>
        <name>ATP</name>
        <dbReference type="ChEBI" id="CHEBI:30616"/>
    </ligand>
</feature>
<evidence type="ECO:0000256" key="1">
    <source>
        <dbReference type="ARBA" id="ARBA00001946"/>
    </source>
</evidence>
<feature type="transmembrane region" description="Helical" evidence="16">
    <location>
        <begin position="972"/>
        <end position="994"/>
    </location>
</feature>
<dbReference type="Pfam" id="PF13246">
    <property type="entry name" value="Cation_ATPase"/>
    <property type="match status" value="1"/>
</dbReference>
<evidence type="ECO:0000256" key="12">
    <source>
        <dbReference type="ARBA" id="ARBA00034036"/>
    </source>
</evidence>
<comment type="subcellular location">
    <subcellularLocation>
        <location evidence="2 16">Membrane</location>
        <topology evidence="2 16">Multi-pass membrane protein</topology>
    </subcellularLocation>
</comment>
<dbReference type="InterPro" id="IPR023299">
    <property type="entry name" value="ATPase_P-typ_cyto_dom_N"/>
</dbReference>
<dbReference type="GO" id="GO:0045332">
    <property type="term" value="P:phospholipid translocation"/>
    <property type="evidence" value="ECO:0007669"/>
    <property type="project" value="TreeGrafter"/>
</dbReference>
<dbReference type="GO" id="GO:0005802">
    <property type="term" value="C:trans-Golgi network"/>
    <property type="evidence" value="ECO:0007669"/>
    <property type="project" value="TreeGrafter"/>
</dbReference>
<proteinExistence type="inferred from homology"/>
<dbReference type="GeneID" id="116310064"/>
<evidence type="ECO:0000256" key="11">
    <source>
        <dbReference type="ARBA" id="ARBA00023136"/>
    </source>
</evidence>
<feature type="transmembrane region" description="Helical" evidence="16">
    <location>
        <begin position="1001"/>
        <end position="1020"/>
    </location>
</feature>
<dbReference type="GO" id="GO:0005886">
    <property type="term" value="C:plasma membrane"/>
    <property type="evidence" value="ECO:0007669"/>
    <property type="project" value="TreeGrafter"/>
</dbReference>
<feature type="binding site" evidence="14">
    <location>
        <position position="777"/>
    </location>
    <ligand>
        <name>ATP</name>
        <dbReference type="ChEBI" id="CHEBI:30616"/>
    </ligand>
</feature>
<dbReference type="InterPro" id="IPR006539">
    <property type="entry name" value="P-type_ATPase_IV"/>
</dbReference>
<dbReference type="SUPFAM" id="SSF81665">
    <property type="entry name" value="Calcium ATPase, transmembrane domain M"/>
    <property type="match status" value="1"/>
</dbReference>
<dbReference type="PRINTS" id="PR00119">
    <property type="entry name" value="CATATPASE"/>
</dbReference>
<feature type="transmembrane region" description="Helical" evidence="16">
    <location>
        <begin position="289"/>
        <end position="311"/>
    </location>
</feature>
<dbReference type="GO" id="GO:0000287">
    <property type="term" value="F:magnesium ion binding"/>
    <property type="evidence" value="ECO:0007669"/>
    <property type="project" value="UniProtKB-UniRule"/>
</dbReference>
<evidence type="ECO:0000256" key="5">
    <source>
        <dbReference type="ARBA" id="ARBA00022723"/>
    </source>
</evidence>
<evidence type="ECO:0000259" key="18">
    <source>
        <dbReference type="Pfam" id="PF16209"/>
    </source>
</evidence>
<dbReference type="SFLD" id="SFLDF00027">
    <property type="entry name" value="p-type_atpase"/>
    <property type="match status" value="1"/>
</dbReference>
<dbReference type="OMA" id="DILMFFR"/>
<dbReference type="InterPro" id="IPR032630">
    <property type="entry name" value="P_typ_ATPase_c"/>
</dbReference>
<evidence type="ECO:0000256" key="17">
    <source>
        <dbReference type="SAM" id="MobiDB-lite"/>
    </source>
</evidence>
<organism evidence="20 21">
    <name type="scientific">Oreochromis aureus</name>
    <name type="common">Israeli tilapia</name>
    <name type="synonym">Chromis aureus</name>
    <dbReference type="NCBI Taxonomy" id="47969"/>
    <lineage>
        <taxon>Eukaryota</taxon>
        <taxon>Metazoa</taxon>
        <taxon>Chordata</taxon>
        <taxon>Craniata</taxon>
        <taxon>Vertebrata</taxon>
        <taxon>Euteleostomi</taxon>
        <taxon>Actinopterygii</taxon>
        <taxon>Neopterygii</taxon>
        <taxon>Teleostei</taxon>
        <taxon>Neoteleostei</taxon>
        <taxon>Acanthomorphata</taxon>
        <taxon>Ovalentaria</taxon>
        <taxon>Cichlomorphae</taxon>
        <taxon>Cichliformes</taxon>
        <taxon>Cichlidae</taxon>
        <taxon>African cichlids</taxon>
        <taxon>Pseudocrenilabrinae</taxon>
        <taxon>Oreochromini</taxon>
        <taxon>Oreochromis</taxon>
    </lineage>
</organism>
<comment type="similarity">
    <text evidence="3 16">Belongs to the cation transport ATPase (P-type) (TC 3.A.3) family. Type IV subfamily.</text>
</comment>
<feature type="transmembrane region" description="Helical" evidence="16">
    <location>
        <begin position="1047"/>
        <end position="1073"/>
    </location>
</feature>
<dbReference type="SUPFAM" id="SSF81660">
    <property type="entry name" value="Metal cation-transporting ATPase, ATP-binding domain N"/>
    <property type="match status" value="1"/>
</dbReference>
<evidence type="ECO:0000256" key="13">
    <source>
        <dbReference type="PIRSR" id="PIRSR606539-1"/>
    </source>
</evidence>
<dbReference type="InterPro" id="IPR008250">
    <property type="entry name" value="ATPase_P-typ_transduc_dom_A_sf"/>
</dbReference>
<name>A0A668UCL0_OREAU</name>
<evidence type="ECO:0000256" key="3">
    <source>
        <dbReference type="ARBA" id="ARBA00008109"/>
    </source>
</evidence>
<evidence type="ECO:0000256" key="8">
    <source>
        <dbReference type="ARBA" id="ARBA00022842"/>
    </source>
</evidence>
<dbReference type="Gene3D" id="3.40.1110.10">
    <property type="entry name" value="Calcium-transporting ATPase, cytoplasmic domain N"/>
    <property type="match status" value="1"/>
</dbReference>
<feature type="binding site" evidence="14">
    <location>
        <position position="405"/>
    </location>
    <ligand>
        <name>ATP</name>
        <dbReference type="ChEBI" id="CHEBI:30616"/>
    </ligand>
</feature>
<feature type="binding site" evidence="15">
    <location>
        <position position="803"/>
    </location>
    <ligand>
        <name>Mg(2+)</name>
        <dbReference type="ChEBI" id="CHEBI:18420"/>
    </ligand>
</feature>
<dbReference type="Gene3D" id="3.40.50.1000">
    <property type="entry name" value="HAD superfamily/HAD-like"/>
    <property type="match status" value="1"/>
</dbReference>
<dbReference type="InterPro" id="IPR032631">
    <property type="entry name" value="P-type_ATPase_N"/>
</dbReference>
<accession>A0A668UCL0</accession>
<dbReference type="FunFam" id="3.40.50.1000:FF:000130">
    <property type="entry name" value="Phospholipid-transporting ATPase"/>
    <property type="match status" value="1"/>
</dbReference>
<feature type="active site" description="4-aspartylphosphate intermediate" evidence="13">
    <location>
        <position position="404"/>
    </location>
</feature>
<feature type="compositionally biased region" description="Polar residues" evidence="17">
    <location>
        <begin position="1117"/>
        <end position="1126"/>
    </location>
</feature>
<dbReference type="Gene3D" id="2.70.150.10">
    <property type="entry name" value="Calcium-transporting ATPase, cytoplasmic transduction domain A"/>
    <property type="match status" value="1"/>
</dbReference>
<feature type="transmembrane region" description="Helical" evidence="16">
    <location>
        <begin position="893"/>
        <end position="913"/>
    </location>
</feature>
<sequence>MINESAESGFTWEVRANSRHYHKPKQKKSFLCFRWGRSADNVVRSYKYTPLTFLPLTLFEQFQRAANVYYLLIMVLQCVPAISSLPWYITIIPLISILSLRGLKDLSNDMARRRSDSEINSRPCDILISQSFQLKKWKDVCVGDVLRIHKDQVFPADLLLLCSSEPHSLCYVETADIDGETNLKYRQALSATHDELTSNPSEEALSAFDGVVRCEEPNNRLYSFRGQLQWLGEGLLLDSEHILLRGTVLRNTAFAYGLAIYTGADTKILRNSGKVKLKRTQMEKVFNKVVMGIVLCVLLAALFLAIGGGVFSAQLMRQNSVLSALVFNDNAVYTGFLVYWSYIILLSPAMPIALYISFELVHTVHSLFIGWDLEMYWQQADKPAQARNTSLNEELGQVGYLLSDKTGTLTQNRLLVRQCCIAGEIYGDASVRAEDVEPMDLSWNPFSRGGLFMSAPALVDRLRGNQCPLSRQFLTALALCHTVMAEWKEKTPVYQAASPDEEALVDAARELGWVFLSRARDFIVVSELGVTRRYQLLALLDFTSQRRRMSVLVREPEGGIKLYCKGADIVILERLQKDSPHQERTERALELFAEASLRTLCVAVRSVPEASWERWNKTLAQSASMVTCDRDALLEKLYDEMEMDLQLLGVTAIEDRLQDGVPETIALLQEAGIKVWVLTGDKKETAVNIGYSCKLLDPDSRIVEWDELRQILQSPDPRVSFFKPRQTELWAVDKEMAVAKTSVVLTGPELTEFDQRPEWGAAFMSLAEHCQSVLCCRVTPAQKAEIVTLVRKHTSSVTMSIGDGANDVNMIKTAHVGVGLAGVEGGQAVQNADFALAQFRFLQRLLLVHGRWSYRRISLFLRYFMFKTCSFALVHLWFGFFNGFSAQSLYETWFIALYTVFYSAYPILCLAFFEQDVSAEKSLKFPELYKCGQTHELLSPLKVSLSLLHAVYASLIFVFIPLGVFYNTAFDYQTMAITVSMAVTFTATIEIILLTRHWTKFNIAAVIVSVALFFICTRITHNRFLFEKSPKDYIFLGASDYAFTDPVVWLTALLVAWTAVLPSVTAHALSVILNVHDKHKVHSVSHQSVELRSRFRRGTRLRRSSYAVSQGAGSGRHITSATHMRK</sequence>
<keyword evidence="9 16" id="KW-1278">Translocase</keyword>
<feature type="binding site" evidence="14">
    <location>
        <position position="679"/>
    </location>
    <ligand>
        <name>ATP</name>
        <dbReference type="ChEBI" id="CHEBI:30616"/>
    </ligand>
</feature>
<gene>
    <name evidence="20" type="primary">ATP8B3</name>
</gene>
<feature type="domain" description="P-type ATPase N-terminal" evidence="18">
    <location>
        <begin position="38"/>
        <end position="91"/>
    </location>
</feature>
<feature type="binding site" evidence="14">
    <location>
        <position position="542"/>
    </location>
    <ligand>
        <name>ATP</name>
        <dbReference type="ChEBI" id="CHEBI:30616"/>
    </ligand>
</feature>
<keyword evidence="21" id="KW-1185">Reference proteome</keyword>
<keyword evidence="8 15" id="KW-0460">Magnesium</keyword>
<protein>
    <recommendedName>
        <fullName evidence="16">Phospholipid-transporting ATPase</fullName>
        <ecNumber evidence="16">7.6.2.1</ecNumber>
    </recommendedName>
</protein>
<feature type="binding site" evidence="15">
    <location>
        <position position="807"/>
    </location>
    <ligand>
        <name>Mg(2+)</name>
        <dbReference type="ChEBI" id="CHEBI:18420"/>
    </ligand>
</feature>
<comment type="cofactor">
    <cofactor evidence="1 15">
        <name>Mg(2+)</name>
        <dbReference type="ChEBI" id="CHEBI:18420"/>
    </cofactor>
</comment>
<keyword evidence="7 14" id="KW-0067">ATP-binding</keyword>
<feature type="transmembrane region" description="Helical" evidence="16">
    <location>
        <begin position="860"/>
        <end position="881"/>
    </location>
</feature>
<comment type="catalytic activity">
    <reaction evidence="12 16">
        <text>ATP + H2O + phospholipidSide 1 = ADP + phosphate + phospholipidSide 2.</text>
        <dbReference type="EC" id="7.6.2.1"/>
    </reaction>
</comment>
<evidence type="ECO:0000256" key="16">
    <source>
        <dbReference type="RuleBase" id="RU362033"/>
    </source>
</evidence>
<feature type="binding site" evidence="14">
    <location>
        <position position="598"/>
    </location>
    <ligand>
        <name>ATP</name>
        <dbReference type="ChEBI" id="CHEBI:30616"/>
    </ligand>
</feature>
<feature type="domain" description="P-type ATPase C-terminal" evidence="19">
    <location>
        <begin position="829"/>
        <end position="1071"/>
    </location>
</feature>
<feature type="binding site" evidence="14">
    <location>
        <position position="783"/>
    </location>
    <ligand>
        <name>ATP</name>
        <dbReference type="ChEBI" id="CHEBI:30616"/>
    </ligand>
</feature>
<evidence type="ECO:0000313" key="21">
    <source>
        <dbReference type="Proteomes" id="UP000472276"/>
    </source>
</evidence>
<keyword evidence="10 16" id="KW-1133">Transmembrane helix</keyword>
<feature type="transmembrane region" description="Helical" evidence="16">
    <location>
        <begin position="331"/>
        <end position="356"/>
    </location>
</feature>
<dbReference type="AlphaFoldDB" id="A0A668UCL0"/>
<dbReference type="Pfam" id="PF16209">
    <property type="entry name" value="PhoLip_ATPase_N"/>
    <property type="match status" value="1"/>
</dbReference>
<feature type="binding site" evidence="14">
    <location>
        <position position="404"/>
    </location>
    <ligand>
        <name>ATP</name>
        <dbReference type="ChEBI" id="CHEBI:30616"/>
    </ligand>
</feature>
<feature type="binding site" evidence="15">
    <location>
        <position position="406"/>
    </location>
    <ligand>
        <name>Mg(2+)</name>
        <dbReference type="ChEBI" id="CHEBI:18420"/>
    </ligand>
</feature>
<feature type="transmembrane region" description="Helical" evidence="16">
    <location>
        <begin position="947"/>
        <end position="966"/>
    </location>
</feature>
<keyword evidence="4 16" id="KW-0812">Transmembrane</keyword>
<evidence type="ECO:0000256" key="15">
    <source>
        <dbReference type="PIRSR" id="PIRSR606539-3"/>
    </source>
</evidence>
<dbReference type="RefSeq" id="XP_031582662.1">
    <property type="nucleotide sequence ID" value="XM_031726802.2"/>
</dbReference>
<dbReference type="SFLD" id="SFLDG00002">
    <property type="entry name" value="C1.7:_P-type_atpase_like"/>
    <property type="match status" value="1"/>
</dbReference>
<dbReference type="GO" id="GO:0016887">
    <property type="term" value="F:ATP hydrolysis activity"/>
    <property type="evidence" value="ECO:0007669"/>
    <property type="project" value="InterPro"/>
</dbReference>
<reference evidence="20" key="2">
    <citation type="submission" date="2025-09" db="UniProtKB">
        <authorList>
            <consortium name="Ensembl"/>
        </authorList>
    </citation>
    <scope>IDENTIFICATION</scope>
</reference>
<evidence type="ECO:0000259" key="19">
    <source>
        <dbReference type="Pfam" id="PF16212"/>
    </source>
</evidence>
<feature type="binding site" evidence="14">
    <location>
        <position position="807"/>
    </location>
    <ligand>
        <name>ATP</name>
        <dbReference type="ChEBI" id="CHEBI:30616"/>
    </ligand>
</feature>
<evidence type="ECO:0000256" key="6">
    <source>
        <dbReference type="ARBA" id="ARBA00022741"/>
    </source>
</evidence>
<dbReference type="SFLD" id="SFLDS00003">
    <property type="entry name" value="Haloacid_Dehalogenase"/>
    <property type="match status" value="1"/>
</dbReference>
<feature type="binding site" evidence="14">
    <location>
        <position position="806"/>
    </location>
    <ligand>
        <name>ATP</name>
        <dbReference type="ChEBI" id="CHEBI:30616"/>
    </ligand>
</feature>
<dbReference type="InterPro" id="IPR018303">
    <property type="entry name" value="ATPase_P-typ_P_site"/>
</dbReference>
<dbReference type="InterPro" id="IPR023298">
    <property type="entry name" value="ATPase_P-typ_TM_dom_sf"/>
</dbReference>
<dbReference type="Pfam" id="PF16212">
    <property type="entry name" value="PhoLip_ATPase_C"/>
    <property type="match status" value="1"/>
</dbReference>
<dbReference type="GO" id="GO:0005524">
    <property type="term" value="F:ATP binding"/>
    <property type="evidence" value="ECO:0007669"/>
    <property type="project" value="UniProtKB-UniRule"/>
</dbReference>
<dbReference type="FunFam" id="3.40.1110.10:FF:000079">
    <property type="entry name" value="Phospholipid-transporting ATPase"/>
    <property type="match status" value="1"/>
</dbReference>
<evidence type="ECO:0000256" key="2">
    <source>
        <dbReference type="ARBA" id="ARBA00004141"/>
    </source>
</evidence>
<dbReference type="PANTHER" id="PTHR24092">
    <property type="entry name" value="PROBABLE PHOSPHOLIPID-TRANSPORTING ATPASE"/>
    <property type="match status" value="1"/>
</dbReference>
<dbReference type="SUPFAM" id="SSF56784">
    <property type="entry name" value="HAD-like"/>
    <property type="match status" value="1"/>
</dbReference>
<feature type="binding site" evidence="14">
    <location>
        <position position="565"/>
    </location>
    <ligand>
        <name>ATP</name>
        <dbReference type="ChEBI" id="CHEBI:30616"/>
    </ligand>
</feature>
<dbReference type="SUPFAM" id="SSF81653">
    <property type="entry name" value="Calcium ATPase, transduction domain A"/>
    <property type="match status" value="1"/>
</dbReference>
<dbReference type="Proteomes" id="UP000472276">
    <property type="component" value="Unassembled WGS sequence"/>
</dbReference>
<dbReference type="Ensembl" id="ENSOABT00000037069.2">
    <property type="protein sequence ID" value="ENSOABP00000036066.2"/>
    <property type="gene ID" value="ENSOABG00000016581.2"/>
</dbReference>
<dbReference type="InterPro" id="IPR023214">
    <property type="entry name" value="HAD_sf"/>
</dbReference>
<feature type="binding site" evidence="15">
    <location>
        <position position="404"/>
    </location>
    <ligand>
        <name>Mg(2+)</name>
        <dbReference type="ChEBI" id="CHEBI:18420"/>
    </ligand>
</feature>
<keyword evidence="6 14" id="KW-0547">Nucleotide-binding</keyword>
<feature type="transmembrane region" description="Helical" evidence="16">
    <location>
        <begin position="68"/>
        <end position="100"/>
    </location>
</feature>
<dbReference type="PANTHER" id="PTHR24092:SF198">
    <property type="entry name" value="PHOSPHOLIPID-TRANSPORTING ATPASE"/>
    <property type="match status" value="1"/>
</dbReference>
<dbReference type="InterPro" id="IPR044492">
    <property type="entry name" value="P_typ_ATPase_HD_dom"/>
</dbReference>
<dbReference type="EC" id="7.6.2.1" evidence="16"/>
<evidence type="ECO:0000256" key="4">
    <source>
        <dbReference type="ARBA" id="ARBA00022692"/>
    </source>
</evidence>
<feature type="binding site" evidence="14">
    <location>
        <position position="406"/>
    </location>
    <ligand>
        <name>ATP</name>
        <dbReference type="ChEBI" id="CHEBI:30616"/>
    </ligand>
</feature>
<dbReference type="GO" id="GO:0140326">
    <property type="term" value="F:ATPase-coupled intramembrane lipid transporter activity"/>
    <property type="evidence" value="ECO:0007669"/>
    <property type="project" value="UniProtKB-EC"/>
</dbReference>
<dbReference type="NCBIfam" id="TIGR01652">
    <property type="entry name" value="ATPase-Plipid"/>
    <property type="match status" value="1"/>
</dbReference>
<keyword evidence="5 15" id="KW-0479">Metal-binding</keyword>